<dbReference type="CDD" id="cd08506">
    <property type="entry name" value="PBP2_clavulanate_OppA2"/>
    <property type="match status" value="1"/>
</dbReference>
<dbReference type="Pfam" id="PF00496">
    <property type="entry name" value="SBP_bac_5"/>
    <property type="match status" value="1"/>
</dbReference>
<dbReference type="InterPro" id="IPR030678">
    <property type="entry name" value="Peptide/Ni-bd"/>
</dbReference>
<evidence type="ECO:0000259" key="1">
    <source>
        <dbReference type="Pfam" id="PF00496"/>
    </source>
</evidence>
<dbReference type="GO" id="GO:0043190">
    <property type="term" value="C:ATP-binding cassette (ABC) transporter complex"/>
    <property type="evidence" value="ECO:0007669"/>
    <property type="project" value="InterPro"/>
</dbReference>
<dbReference type="GO" id="GO:1904680">
    <property type="term" value="F:peptide transmembrane transporter activity"/>
    <property type="evidence" value="ECO:0007669"/>
    <property type="project" value="TreeGrafter"/>
</dbReference>
<dbReference type="PANTHER" id="PTHR30290:SF83">
    <property type="entry name" value="ABC TRANSPORTER SUBSTRATE-BINDING PROTEIN"/>
    <property type="match status" value="1"/>
</dbReference>
<dbReference type="GO" id="GO:0015833">
    <property type="term" value="P:peptide transport"/>
    <property type="evidence" value="ECO:0007669"/>
    <property type="project" value="TreeGrafter"/>
</dbReference>
<dbReference type="Gene3D" id="3.40.190.10">
    <property type="entry name" value="Periplasmic binding protein-like II"/>
    <property type="match status" value="1"/>
</dbReference>
<dbReference type="GO" id="GO:0042597">
    <property type="term" value="C:periplasmic space"/>
    <property type="evidence" value="ECO:0007669"/>
    <property type="project" value="UniProtKB-ARBA"/>
</dbReference>
<dbReference type="HOGENOM" id="CLU_017028_9_0_11"/>
<dbReference type="EMBL" id="AWQX01000131">
    <property type="protein sequence ID" value="EST32249.1"/>
    <property type="molecule type" value="Genomic_DNA"/>
</dbReference>
<name>V6KTF1_STRRC</name>
<gene>
    <name evidence="2" type="ORF">M878_15045</name>
</gene>
<accession>V6KTF1</accession>
<feature type="domain" description="Solute-binding protein family 5" evidence="1">
    <location>
        <begin position="117"/>
        <end position="508"/>
    </location>
</feature>
<proteinExistence type="predicted"/>
<comment type="caution">
    <text evidence="2">The sequence shown here is derived from an EMBL/GenBank/DDBJ whole genome shotgun (WGS) entry which is preliminary data.</text>
</comment>
<evidence type="ECO:0000313" key="2">
    <source>
        <dbReference type="EMBL" id="EST32249.1"/>
    </source>
</evidence>
<dbReference type="AlphaFoldDB" id="V6KTF1"/>
<evidence type="ECO:0000313" key="3">
    <source>
        <dbReference type="Proteomes" id="UP000017984"/>
    </source>
</evidence>
<dbReference type="Gene3D" id="3.10.105.10">
    <property type="entry name" value="Dipeptide-binding Protein, Domain 3"/>
    <property type="match status" value="1"/>
</dbReference>
<dbReference type="InterPro" id="IPR006311">
    <property type="entry name" value="TAT_signal"/>
</dbReference>
<reference evidence="2 3" key="1">
    <citation type="journal article" date="2014" name="Genome Announc.">
        <title>Draft Genome Sequence of Streptomyces roseochromogenes subsp. oscitans DS 12.976, Producer of the Aminocoumarin Antibiotic Clorobiocin.</title>
        <authorList>
            <person name="Ruckert C."/>
            <person name="Kalinowski J."/>
            <person name="Heide L."/>
            <person name="Apel A.K."/>
        </authorList>
    </citation>
    <scope>NUCLEOTIDE SEQUENCE [LARGE SCALE GENOMIC DNA]</scope>
    <source>
        <strain evidence="2 3">DS 12.976</strain>
    </source>
</reference>
<protein>
    <submittedName>
        <fullName evidence="2">ABC transporter</fullName>
    </submittedName>
</protein>
<keyword evidence="3" id="KW-1185">Reference proteome</keyword>
<dbReference type="PROSITE" id="PS51318">
    <property type="entry name" value="TAT"/>
    <property type="match status" value="1"/>
</dbReference>
<dbReference type="RefSeq" id="WP_023546993.1">
    <property type="nucleotide sequence ID" value="NZ_CM002285.1"/>
</dbReference>
<dbReference type="PROSITE" id="PS51257">
    <property type="entry name" value="PROKAR_LIPOPROTEIN"/>
    <property type="match status" value="1"/>
</dbReference>
<dbReference type="PANTHER" id="PTHR30290">
    <property type="entry name" value="PERIPLASMIC BINDING COMPONENT OF ABC TRANSPORTER"/>
    <property type="match status" value="1"/>
</dbReference>
<dbReference type="InterPro" id="IPR039424">
    <property type="entry name" value="SBP_5"/>
</dbReference>
<dbReference type="SUPFAM" id="SSF53850">
    <property type="entry name" value="Periplasmic binding protein-like II"/>
    <property type="match status" value="1"/>
</dbReference>
<organism evidence="2 3">
    <name type="scientific">Streptomyces roseochromogenus subsp. oscitans DS 12.976</name>
    <dbReference type="NCBI Taxonomy" id="1352936"/>
    <lineage>
        <taxon>Bacteria</taxon>
        <taxon>Bacillati</taxon>
        <taxon>Actinomycetota</taxon>
        <taxon>Actinomycetes</taxon>
        <taxon>Kitasatosporales</taxon>
        <taxon>Streptomycetaceae</taxon>
        <taxon>Streptomyces</taxon>
    </lineage>
</organism>
<dbReference type="InterPro" id="IPR000914">
    <property type="entry name" value="SBP_5_dom"/>
</dbReference>
<sequence>MSLSRRNFVIATSVAAGGSMVLSACSSGGGGGNSGNSSHAGTDKYTGSVVVGTKEDSTGPAPEIPGARKGGNIIGLSKDDFSHLDPQRIYFAWNSTIANLYVRTLTGYKIASDGSMKLVGDLATDAGTVSDGGKTWTFTLKDGLKWDDGSELTVEDVRHGIERGFASFTTEGAQYVQTALVGSTDFRSKYKGPFSGQHLDSIVTDDKTKTITLKLKVQRPDLNFTLAMHSYGAVPVSHDTKDKYDKDPVSAGPYKIAQHSVDKSLKLVRNPHWDPATDAIRNAYPDSFTFQFGYEALAATDRLIAESGDDQYAVMAYSGVPAERMQKVLGDPQLKARTINGLLTGLYYYAINCKRITDPKVRQALNYAWPLEQIRRIYGGPSAGDYATSVISPDILGYEHQDVYGKLKKPQGDPEKAKALLKEAGKVGQKIVYTYPKGGNDAYEKTAVVITNALKAAGFDPVVKPVDSTSYYDQAQQINNSFDVMWFGWSPDWPTGYTVMQPLFDGATIANGSNNVSQLNVGWVNDAIKKNAVIADPKKAGEAWEALDKKIMTELAPIIPETFQRRFYLHGSKVGGALFDPQFSAFIMYKLYVKA</sequence>
<dbReference type="STRING" id="1352936.M878_15045"/>
<dbReference type="OrthoDB" id="5240629at2"/>
<dbReference type="PATRIC" id="fig|1352936.5.peg.3166"/>
<dbReference type="PIRSF" id="PIRSF002741">
    <property type="entry name" value="MppA"/>
    <property type="match status" value="1"/>
</dbReference>
<dbReference type="Proteomes" id="UP000017984">
    <property type="component" value="Chromosome"/>
</dbReference>